<feature type="compositionally biased region" description="Polar residues" evidence="5">
    <location>
        <begin position="17"/>
        <end position="29"/>
    </location>
</feature>
<gene>
    <name evidence="6" type="ORF">D9758_003975</name>
</gene>
<evidence type="ECO:0000256" key="3">
    <source>
        <dbReference type="ARBA" id="ARBA00022490"/>
    </source>
</evidence>
<name>A0A8H5GLE6_9AGAR</name>
<dbReference type="GO" id="GO:0005634">
    <property type="term" value="C:nucleus"/>
    <property type="evidence" value="ECO:0007669"/>
    <property type="project" value="UniProtKB-SubCell"/>
</dbReference>
<sequence length="332" mass="37219">MQQYSHMNLAERRDSGLDSSGSTPFQSHVPSINHALDETQESFDEGGGQGAKHWSDEEKSKLFKWLMGPGQDDHWNSLRATKNSCLRECASEVFGGKKTYQALKGCYERNFNLFKQIYSFETFHNQNGTLGVNPNLSEADSLREYERRLHTARKAGCDVGNITARTIDNWHRNGWYELFYRRWHGDPATTRPTVNHRGVPTSANGGGEAEEGAELDEALREMNIIPADSNALEPIFESLSYCASLHPDPPSSEYDDDDEEDQFADADGANGFETFTGSEQEELSAVGRAALEHLESIIVYPEGVKRPEGHDDGEDDAEKEKSEEKKDETKTT</sequence>
<evidence type="ECO:0000313" key="7">
    <source>
        <dbReference type="Proteomes" id="UP000559256"/>
    </source>
</evidence>
<evidence type="ECO:0000256" key="1">
    <source>
        <dbReference type="ARBA" id="ARBA00004123"/>
    </source>
</evidence>
<dbReference type="InterPro" id="IPR011993">
    <property type="entry name" value="PH-like_dom_sf"/>
</dbReference>
<dbReference type="GO" id="GO:0005737">
    <property type="term" value="C:cytoplasm"/>
    <property type="evidence" value="ECO:0007669"/>
    <property type="project" value="UniProtKB-SubCell"/>
</dbReference>
<dbReference type="Gene3D" id="2.30.29.30">
    <property type="entry name" value="Pleckstrin-homology domain (PH domain)/Phosphotyrosine-binding domain (PTB)"/>
    <property type="match status" value="1"/>
</dbReference>
<feature type="compositionally biased region" description="Basic and acidic residues" evidence="5">
    <location>
        <begin position="318"/>
        <end position="332"/>
    </location>
</feature>
<feature type="region of interest" description="Disordered" evidence="5">
    <location>
        <begin position="298"/>
        <end position="332"/>
    </location>
</feature>
<evidence type="ECO:0000256" key="4">
    <source>
        <dbReference type="ARBA" id="ARBA00023242"/>
    </source>
</evidence>
<feature type="compositionally biased region" description="Acidic residues" evidence="5">
    <location>
        <begin position="253"/>
        <end position="264"/>
    </location>
</feature>
<comment type="subcellular location">
    <subcellularLocation>
        <location evidence="2">Cytoplasm</location>
    </subcellularLocation>
    <subcellularLocation>
        <location evidence="1">Nucleus</location>
    </subcellularLocation>
</comment>
<feature type="region of interest" description="Disordered" evidence="5">
    <location>
        <begin position="1"/>
        <end position="29"/>
    </location>
</feature>
<dbReference type="AlphaFoldDB" id="A0A8H5GLE6"/>
<protein>
    <submittedName>
        <fullName evidence="6">Uncharacterized protein</fullName>
    </submittedName>
</protein>
<dbReference type="EMBL" id="JAACJM010000020">
    <property type="protein sequence ID" value="KAF5367092.1"/>
    <property type="molecule type" value="Genomic_DNA"/>
</dbReference>
<dbReference type="Proteomes" id="UP000559256">
    <property type="component" value="Unassembled WGS sequence"/>
</dbReference>
<accession>A0A8H5GLE6</accession>
<keyword evidence="7" id="KW-1185">Reference proteome</keyword>
<evidence type="ECO:0000256" key="5">
    <source>
        <dbReference type="SAM" id="MobiDB-lite"/>
    </source>
</evidence>
<proteinExistence type="predicted"/>
<dbReference type="OrthoDB" id="2685034at2759"/>
<evidence type="ECO:0000256" key="2">
    <source>
        <dbReference type="ARBA" id="ARBA00004496"/>
    </source>
</evidence>
<feature type="region of interest" description="Disordered" evidence="5">
    <location>
        <begin position="189"/>
        <end position="211"/>
    </location>
</feature>
<keyword evidence="3" id="KW-0963">Cytoplasm</keyword>
<reference evidence="6 7" key="1">
    <citation type="journal article" date="2020" name="ISME J.">
        <title>Uncovering the hidden diversity of litter-decomposition mechanisms in mushroom-forming fungi.</title>
        <authorList>
            <person name="Floudas D."/>
            <person name="Bentzer J."/>
            <person name="Ahren D."/>
            <person name="Johansson T."/>
            <person name="Persson P."/>
            <person name="Tunlid A."/>
        </authorList>
    </citation>
    <scope>NUCLEOTIDE SEQUENCE [LARGE SCALE GENOMIC DNA]</scope>
    <source>
        <strain evidence="6 7">CBS 291.85</strain>
    </source>
</reference>
<organism evidence="6 7">
    <name type="scientific">Tetrapyrgos nigripes</name>
    <dbReference type="NCBI Taxonomy" id="182062"/>
    <lineage>
        <taxon>Eukaryota</taxon>
        <taxon>Fungi</taxon>
        <taxon>Dikarya</taxon>
        <taxon>Basidiomycota</taxon>
        <taxon>Agaricomycotina</taxon>
        <taxon>Agaricomycetes</taxon>
        <taxon>Agaricomycetidae</taxon>
        <taxon>Agaricales</taxon>
        <taxon>Marasmiineae</taxon>
        <taxon>Marasmiaceae</taxon>
        <taxon>Tetrapyrgos</taxon>
    </lineage>
</organism>
<dbReference type="InterPro" id="IPR039924">
    <property type="entry name" value="ICln/Lot5/Saf5"/>
</dbReference>
<comment type="caution">
    <text evidence="6">The sequence shown here is derived from an EMBL/GenBank/DDBJ whole genome shotgun (WGS) entry which is preliminary data.</text>
</comment>
<dbReference type="Pfam" id="PF03517">
    <property type="entry name" value="Voldacs"/>
    <property type="match status" value="1"/>
</dbReference>
<evidence type="ECO:0000313" key="6">
    <source>
        <dbReference type="EMBL" id="KAF5367092.1"/>
    </source>
</evidence>
<keyword evidence="4" id="KW-0539">Nucleus</keyword>
<feature type="region of interest" description="Disordered" evidence="5">
    <location>
        <begin position="243"/>
        <end position="269"/>
    </location>
</feature>